<feature type="domain" description="SGNH hydrolase-type esterase" evidence="1">
    <location>
        <begin position="161"/>
        <end position="325"/>
    </location>
</feature>
<dbReference type="Proteomes" id="UP000216101">
    <property type="component" value="Unassembled WGS sequence"/>
</dbReference>
<evidence type="ECO:0000313" key="4">
    <source>
        <dbReference type="Proteomes" id="UP000216101"/>
    </source>
</evidence>
<organism evidence="3 4">
    <name type="scientific">Cellvibrio mixtus</name>
    <dbReference type="NCBI Taxonomy" id="39650"/>
    <lineage>
        <taxon>Bacteria</taxon>
        <taxon>Pseudomonadati</taxon>
        <taxon>Pseudomonadota</taxon>
        <taxon>Gammaproteobacteria</taxon>
        <taxon>Cellvibrionales</taxon>
        <taxon>Cellvibrionaceae</taxon>
        <taxon>Cellvibrio</taxon>
    </lineage>
</organism>
<name>A0A266QC04_9GAMM</name>
<proteinExistence type="predicted"/>
<dbReference type="InterPro" id="IPR036514">
    <property type="entry name" value="SGNH_hydro_sf"/>
</dbReference>
<dbReference type="InterPro" id="IPR013830">
    <property type="entry name" value="SGNH_hydro"/>
</dbReference>
<dbReference type="Pfam" id="PF13472">
    <property type="entry name" value="Lipase_GDSL_2"/>
    <property type="match status" value="1"/>
</dbReference>
<dbReference type="PROSITE" id="PS51257">
    <property type="entry name" value="PROKAR_LIPOPROTEIN"/>
    <property type="match status" value="1"/>
</dbReference>
<evidence type="ECO:0000259" key="2">
    <source>
        <dbReference type="Pfam" id="PF17996"/>
    </source>
</evidence>
<reference evidence="4" key="1">
    <citation type="submission" date="2017-05" db="EMBL/GenBank/DDBJ databases">
        <authorList>
            <person name="Barney B.M."/>
        </authorList>
    </citation>
    <scope>NUCLEOTIDE SEQUENCE [LARGE SCALE GENOMIC DNA]</scope>
    <source>
        <strain evidence="4">PSBB022</strain>
    </source>
</reference>
<dbReference type="RefSeq" id="WP_094984822.1">
    <property type="nucleotide sequence ID" value="NZ_NHNI01000001.1"/>
</dbReference>
<dbReference type="PANTHER" id="PTHR37834:SF2">
    <property type="entry name" value="ESTERASE, SGNH HYDROLASE-TYPE"/>
    <property type="match status" value="1"/>
</dbReference>
<keyword evidence="4" id="KW-1185">Reference proteome</keyword>
<dbReference type="PANTHER" id="PTHR37834">
    <property type="entry name" value="GDSL-LIKE LIPASE/ACYLHYDROLASE DOMAIN PROTEIN (AFU_ORTHOLOGUE AFUA_2G00620)"/>
    <property type="match status" value="1"/>
</dbReference>
<dbReference type="Gene3D" id="2.60.120.260">
    <property type="entry name" value="Galactose-binding domain-like"/>
    <property type="match status" value="1"/>
</dbReference>
<sequence length="362" mass="38953">MWKSVLLLSSVIALSACNHHPTTYKTAGESGSAAAVTAQGFTGEQLRLIGRFDTSTQGKAQFTWPGSAVEFRFSGTSASIALGSTGDVRFQVDVDGAVQDLWVKNGEATYTLASGLTKGEHTVRLTRLTESFALVTSLLGDPIVDGTLLPAPAAAPRRLLVIGDSITAGYGVEGADQSCHYEAHTSNQQLTYAALAANELNADLHAIAWSGIGAWRSYGEKTPVNPSILVRYQRTLADDANSRWDASQYQPDAILITIGTNDYWEGSVSDDYRAGMKTLIGMVQADYANKPVYLILSPMLGGVQRESQKTILGSLVSRNVKVIDLGKIEPTDGLGCDWHPNKITNQRMGKALVQQLTTDLKW</sequence>
<dbReference type="EMBL" id="NHNI01000001">
    <property type="protein sequence ID" value="OZY87413.1"/>
    <property type="molecule type" value="Genomic_DNA"/>
</dbReference>
<dbReference type="CDD" id="cd01831">
    <property type="entry name" value="Endoglucanase_E_like"/>
    <property type="match status" value="1"/>
</dbReference>
<protein>
    <recommendedName>
        <fullName evidence="5">Endoglucanase</fullName>
    </recommendedName>
</protein>
<dbReference type="AlphaFoldDB" id="A0A266QC04"/>
<gene>
    <name evidence="3" type="ORF">CBP51_10670</name>
</gene>
<evidence type="ECO:0008006" key="5">
    <source>
        <dbReference type="Google" id="ProtNLM"/>
    </source>
</evidence>
<evidence type="ECO:0000259" key="1">
    <source>
        <dbReference type="Pfam" id="PF13472"/>
    </source>
</evidence>
<evidence type="ECO:0000313" key="3">
    <source>
        <dbReference type="EMBL" id="OZY87413.1"/>
    </source>
</evidence>
<dbReference type="Pfam" id="PF17996">
    <property type="entry name" value="CE2_N"/>
    <property type="match status" value="1"/>
</dbReference>
<comment type="caution">
    <text evidence="3">The sequence shown here is derived from an EMBL/GenBank/DDBJ whole genome shotgun (WGS) entry which is preliminary data.</text>
</comment>
<dbReference type="Gene3D" id="3.40.50.1110">
    <property type="entry name" value="SGNH hydrolase"/>
    <property type="match status" value="1"/>
</dbReference>
<dbReference type="GO" id="GO:0052689">
    <property type="term" value="F:carboxylic ester hydrolase activity"/>
    <property type="evidence" value="ECO:0007669"/>
    <property type="project" value="InterPro"/>
</dbReference>
<dbReference type="InterPro" id="IPR040794">
    <property type="entry name" value="CE2_N"/>
</dbReference>
<dbReference type="InterPro" id="IPR037461">
    <property type="entry name" value="CtCE2-like_dom"/>
</dbReference>
<dbReference type="InterPro" id="IPR052762">
    <property type="entry name" value="PCW_deacetylase/CE"/>
</dbReference>
<dbReference type="SUPFAM" id="SSF52266">
    <property type="entry name" value="SGNH hydrolase"/>
    <property type="match status" value="1"/>
</dbReference>
<feature type="domain" description="Carbohydrate esterase 2 N-terminal" evidence="2">
    <location>
        <begin position="49"/>
        <end position="152"/>
    </location>
</feature>
<accession>A0A266QC04</accession>